<dbReference type="RefSeq" id="WP_073787995.1">
    <property type="nucleotide sequence ID" value="NZ_CP109290.1"/>
</dbReference>
<dbReference type="EMBL" id="LFBV01000003">
    <property type="protein sequence ID" value="OKH93831.1"/>
    <property type="molecule type" value="Genomic_DNA"/>
</dbReference>
<evidence type="ECO:0000313" key="2">
    <source>
        <dbReference type="Proteomes" id="UP000186455"/>
    </source>
</evidence>
<name>A0A1Q4V7L3_9ACTN</name>
<accession>A0A1Q4V7L3</accession>
<evidence type="ECO:0000313" key="1">
    <source>
        <dbReference type="EMBL" id="OKH93831.1"/>
    </source>
</evidence>
<sequence>MSENPARHLSEADAIAAHPILDNVGDLARLLSQLPPDMALTLDQHVRADPAEPAEMYTVTPRLVGMVNDETAQTVPGLQLGTVYVPAEGDENAQAAAAVRRDLLPENLLARAGARILDGRDLQAGLKDLTGLLQEVGLLLGEGAKWLSRDDPAMTSLQVEADRIQHAAARITQLADTVESPEW</sequence>
<protein>
    <submittedName>
        <fullName evidence="1">Uncharacterized protein</fullName>
    </submittedName>
</protein>
<proteinExistence type="predicted"/>
<comment type="caution">
    <text evidence="1">The sequence shown here is derived from an EMBL/GenBank/DDBJ whole genome shotgun (WGS) entry which is preliminary data.</text>
</comment>
<keyword evidence="2" id="KW-1185">Reference proteome</keyword>
<organism evidence="1 2">
    <name type="scientific">Streptomyces uncialis</name>
    <dbReference type="NCBI Taxonomy" id="1048205"/>
    <lineage>
        <taxon>Bacteria</taxon>
        <taxon>Bacillati</taxon>
        <taxon>Actinomycetota</taxon>
        <taxon>Actinomycetes</taxon>
        <taxon>Kitasatosporales</taxon>
        <taxon>Streptomycetaceae</taxon>
        <taxon>Streptomyces</taxon>
    </lineage>
</organism>
<gene>
    <name evidence="1" type="ORF">AB852_14015</name>
</gene>
<reference evidence="1 2" key="1">
    <citation type="submission" date="2015-06" db="EMBL/GenBank/DDBJ databases">
        <title>Cloning and characterization of the uncialamcin biosynthetic gene cluster.</title>
        <authorList>
            <person name="Yan X."/>
            <person name="Huang T."/>
            <person name="Ge H."/>
            <person name="Shen B."/>
        </authorList>
    </citation>
    <scope>NUCLEOTIDE SEQUENCE [LARGE SCALE GENOMIC DNA]</scope>
    <source>
        <strain evidence="1 2">DCA2648</strain>
    </source>
</reference>
<dbReference type="Proteomes" id="UP000186455">
    <property type="component" value="Unassembled WGS sequence"/>
</dbReference>
<dbReference type="AlphaFoldDB" id="A0A1Q4V7L3"/>